<keyword evidence="4 7" id="KW-0732">Signal</keyword>
<keyword evidence="6" id="KW-0325">Glycoprotein</keyword>
<dbReference type="SUPFAM" id="SSF53474">
    <property type="entry name" value="alpha/beta-Hydrolases"/>
    <property type="match status" value="1"/>
</dbReference>
<comment type="similarity">
    <text evidence="1 7">Belongs to the peptidase S10 family.</text>
</comment>
<dbReference type="PRINTS" id="PR00724">
    <property type="entry name" value="CRBOXYPTASEC"/>
</dbReference>
<keyword evidence="3 7" id="KW-0645">Protease</keyword>
<dbReference type="Pfam" id="PF00450">
    <property type="entry name" value="Peptidase_S10"/>
    <property type="match status" value="1"/>
</dbReference>
<dbReference type="PROSITE" id="PS00131">
    <property type="entry name" value="CARBOXYPEPT_SER_SER"/>
    <property type="match status" value="1"/>
</dbReference>
<evidence type="ECO:0000256" key="6">
    <source>
        <dbReference type="ARBA" id="ARBA00023180"/>
    </source>
</evidence>
<feature type="signal peptide" evidence="7">
    <location>
        <begin position="1"/>
        <end position="22"/>
    </location>
</feature>
<dbReference type="PROSITE" id="PS00560">
    <property type="entry name" value="CARBOXYPEPT_SER_HIS"/>
    <property type="match status" value="1"/>
</dbReference>
<proteinExistence type="inferred from homology"/>
<dbReference type="InterPro" id="IPR018202">
    <property type="entry name" value="Ser_caboxypep_ser_AS"/>
</dbReference>
<evidence type="ECO:0000313" key="9">
    <source>
        <dbReference type="Proteomes" id="UP001498398"/>
    </source>
</evidence>
<evidence type="ECO:0000256" key="4">
    <source>
        <dbReference type="ARBA" id="ARBA00022729"/>
    </source>
</evidence>
<dbReference type="InterPro" id="IPR001563">
    <property type="entry name" value="Peptidase_S10"/>
</dbReference>
<dbReference type="Gene3D" id="3.40.50.1820">
    <property type="entry name" value="alpha/beta hydrolase"/>
    <property type="match status" value="1"/>
</dbReference>
<dbReference type="EC" id="3.4.16.-" evidence="7"/>
<keyword evidence="2 7" id="KW-0121">Carboxypeptidase</keyword>
<name>A0ABR1JHB7_9AGAR</name>
<dbReference type="InterPro" id="IPR029058">
    <property type="entry name" value="AB_hydrolase_fold"/>
</dbReference>
<comment type="caution">
    <text evidence="8">The sequence shown here is derived from an EMBL/GenBank/DDBJ whole genome shotgun (WGS) entry which is preliminary data.</text>
</comment>
<feature type="chain" id="PRO_5044976680" description="Carboxypeptidase" evidence="7">
    <location>
        <begin position="23"/>
        <end position="512"/>
    </location>
</feature>
<dbReference type="Gene3D" id="1.10.287.410">
    <property type="match status" value="1"/>
</dbReference>
<evidence type="ECO:0000256" key="1">
    <source>
        <dbReference type="ARBA" id="ARBA00009431"/>
    </source>
</evidence>
<evidence type="ECO:0000256" key="5">
    <source>
        <dbReference type="ARBA" id="ARBA00022801"/>
    </source>
</evidence>
<dbReference type="InterPro" id="IPR033124">
    <property type="entry name" value="Ser_caboxypep_his_AS"/>
</dbReference>
<gene>
    <name evidence="8" type="ORF">VKT23_008535</name>
</gene>
<dbReference type="PROSITE" id="PS51257">
    <property type="entry name" value="PROKAR_LIPOPROTEIN"/>
    <property type="match status" value="1"/>
</dbReference>
<evidence type="ECO:0000256" key="7">
    <source>
        <dbReference type="RuleBase" id="RU361156"/>
    </source>
</evidence>
<dbReference type="PANTHER" id="PTHR11802">
    <property type="entry name" value="SERINE PROTEASE FAMILY S10 SERINE CARBOXYPEPTIDASE"/>
    <property type="match status" value="1"/>
</dbReference>
<accession>A0ABR1JHB7</accession>
<keyword evidence="5 7" id="KW-0378">Hydrolase</keyword>
<organism evidence="8 9">
    <name type="scientific">Marasmiellus scandens</name>
    <dbReference type="NCBI Taxonomy" id="2682957"/>
    <lineage>
        <taxon>Eukaryota</taxon>
        <taxon>Fungi</taxon>
        <taxon>Dikarya</taxon>
        <taxon>Basidiomycota</taxon>
        <taxon>Agaricomycotina</taxon>
        <taxon>Agaricomycetes</taxon>
        <taxon>Agaricomycetidae</taxon>
        <taxon>Agaricales</taxon>
        <taxon>Marasmiineae</taxon>
        <taxon>Omphalotaceae</taxon>
        <taxon>Marasmiellus</taxon>
    </lineage>
</organism>
<reference evidence="8 9" key="1">
    <citation type="submission" date="2024-01" db="EMBL/GenBank/DDBJ databases">
        <title>A draft genome for the cacao thread blight pathogen Marasmiellus scandens.</title>
        <authorList>
            <person name="Baruah I.K."/>
            <person name="Leung J."/>
            <person name="Bukari Y."/>
            <person name="Amoako-Attah I."/>
            <person name="Meinhardt L.W."/>
            <person name="Bailey B.A."/>
            <person name="Cohen S.P."/>
        </authorList>
    </citation>
    <scope>NUCLEOTIDE SEQUENCE [LARGE SCALE GENOMIC DNA]</scope>
    <source>
        <strain evidence="8 9">GH-19</strain>
    </source>
</reference>
<evidence type="ECO:0000256" key="2">
    <source>
        <dbReference type="ARBA" id="ARBA00022645"/>
    </source>
</evidence>
<dbReference type="PANTHER" id="PTHR11802:SF113">
    <property type="entry name" value="SERINE CARBOXYPEPTIDASE CTSA-4.1"/>
    <property type="match status" value="1"/>
</dbReference>
<protein>
    <recommendedName>
        <fullName evidence="7">Carboxypeptidase</fullName>
        <ecNumber evidence="7">3.4.16.-</ecNumber>
    </recommendedName>
</protein>
<dbReference type="EMBL" id="JBANRG010000013">
    <property type="protein sequence ID" value="KAK7461357.1"/>
    <property type="molecule type" value="Genomic_DNA"/>
</dbReference>
<keyword evidence="9" id="KW-1185">Reference proteome</keyword>
<sequence length="512" mass="56900">MYSWRFLLTTVAVAGLASCTNGQRSSQSFINQPGYAQTPSQASAYDVNLFTPLEDFNLLSASDFTRLTHPAFPSYGVRVKKSNFCDGNVNSYTGYIDIEARHLFFYFFESRRDPKIDDTIFWTTGGPGGSSALGLFTELGPCRVTGKNETKYHPESWNEIANVFFVDQPIGTGFSYADHGEKVSTTEEAAQDIAAFIAIFFEHFTNFKGRALHMAGESYGGRYIPLFASAAYDQNAYLKDAGLTPINLKSIMIGNGLTDFYTMATSYYDMACTPAGATILDISTCVRMKQVVPRCESFLKHACVDQFDIINCAAAHDFCASEFQSPFIRTGRNIYDLTKMCDGVLEETLCYPVFQEVEAYLNQNSTLDALGIDPASPPHGNYTVVSEPVNVAFGKSMDVAHPTHFYVEHLLNRGIKVLIYVGATDWVCNWVGNLRWVSELEWGSPSHRERLGELREWGGFLGDDKEWTKIGITASGGQLTFATVDGAGHMVPFDKPRESLELLRRWLSGEVL</sequence>
<evidence type="ECO:0000313" key="8">
    <source>
        <dbReference type="EMBL" id="KAK7461357.1"/>
    </source>
</evidence>
<evidence type="ECO:0000256" key="3">
    <source>
        <dbReference type="ARBA" id="ARBA00022670"/>
    </source>
</evidence>
<dbReference type="Proteomes" id="UP001498398">
    <property type="component" value="Unassembled WGS sequence"/>
</dbReference>